<evidence type="ECO:0000259" key="1">
    <source>
        <dbReference type="PROSITE" id="PS51186"/>
    </source>
</evidence>
<protein>
    <submittedName>
        <fullName evidence="2">GNAT family N-acetyltransferase</fullName>
    </submittedName>
</protein>
<keyword evidence="2" id="KW-0808">Transferase</keyword>
<sequence>MTIDDHPIEIVSLKGREIAQHLEDIAALRIEVFREWPYLYQGSMDYEQNYLSTYTDSPDAIAVLALTGKSLVGAATGLPLAHETDEFRRPFIEHGFDPAEVFYCAESILRRPYRGLGLGHRFFDERERHARSLGGLCYSTFCRVARPETHPARPADYVPLDAFWRRRGYEERADMRTTYAWTDRGDSHSSSKPMVFWIKTL</sequence>
<dbReference type="OrthoDB" id="187903at2"/>
<dbReference type="InterPro" id="IPR000182">
    <property type="entry name" value="GNAT_dom"/>
</dbReference>
<dbReference type="KEGG" id="hmi:soil367_12850"/>
<dbReference type="InterPro" id="IPR016181">
    <property type="entry name" value="Acyl_CoA_acyltransferase"/>
</dbReference>
<gene>
    <name evidence="2" type="ORF">soil367_12850</name>
</gene>
<dbReference type="PROSITE" id="PS51186">
    <property type="entry name" value="GNAT"/>
    <property type="match status" value="1"/>
</dbReference>
<evidence type="ECO:0000313" key="3">
    <source>
        <dbReference type="Proteomes" id="UP000298049"/>
    </source>
</evidence>
<dbReference type="RefSeq" id="WP_136549452.1">
    <property type="nucleotide sequence ID" value="NZ_CP031093.1"/>
</dbReference>
<reference evidence="2 3" key="1">
    <citation type="submission" date="2018-07" db="EMBL/GenBank/DDBJ databases">
        <title>Marsedoiliclastica nanhaica gen. nov. sp. nov., a novel marine hydrocarbonoclastic bacterium isolated from an in-situ enriched hydrocarbon-degrading consortium in deep-sea sediment.</title>
        <authorList>
            <person name="Dong C."/>
            <person name="Ma T."/>
            <person name="Liu R."/>
            <person name="Shao Z."/>
        </authorList>
    </citation>
    <scope>NUCLEOTIDE SEQUENCE [LARGE SCALE GENOMIC DNA]</scope>
    <source>
        <strain evidence="3">soil36-7</strain>
    </source>
</reference>
<accession>A0A4P7XIB9</accession>
<dbReference type="GO" id="GO:0016747">
    <property type="term" value="F:acyltransferase activity, transferring groups other than amino-acyl groups"/>
    <property type="evidence" value="ECO:0007669"/>
    <property type="project" value="InterPro"/>
</dbReference>
<dbReference type="Gene3D" id="3.40.630.30">
    <property type="match status" value="1"/>
</dbReference>
<dbReference type="SUPFAM" id="SSF55729">
    <property type="entry name" value="Acyl-CoA N-acyltransferases (Nat)"/>
    <property type="match status" value="1"/>
</dbReference>
<feature type="domain" description="N-acetyltransferase" evidence="1">
    <location>
        <begin position="13"/>
        <end position="201"/>
    </location>
</feature>
<name>A0A4P7XIB9_9ALTE</name>
<organism evidence="2 3">
    <name type="scientific">Hydrocarboniclastica marina</name>
    <dbReference type="NCBI Taxonomy" id="2259620"/>
    <lineage>
        <taxon>Bacteria</taxon>
        <taxon>Pseudomonadati</taxon>
        <taxon>Pseudomonadota</taxon>
        <taxon>Gammaproteobacteria</taxon>
        <taxon>Alteromonadales</taxon>
        <taxon>Alteromonadaceae</taxon>
        <taxon>Hydrocarboniclastica</taxon>
    </lineage>
</organism>
<dbReference type="AlphaFoldDB" id="A0A4P7XIB9"/>
<keyword evidence="3" id="KW-1185">Reference proteome</keyword>
<dbReference type="Proteomes" id="UP000298049">
    <property type="component" value="Chromosome"/>
</dbReference>
<proteinExistence type="predicted"/>
<evidence type="ECO:0000313" key="2">
    <source>
        <dbReference type="EMBL" id="QCF26748.1"/>
    </source>
</evidence>
<dbReference type="EMBL" id="CP031093">
    <property type="protein sequence ID" value="QCF26748.1"/>
    <property type="molecule type" value="Genomic_DNA"/>
</dbReference>